<dbReference type="EMBL" id="ACYY01000002">
    <property type="protein sequence ID" value="EEW26536.1"/>
    <property type="molecule type" value="Genomic_DNA"/>
</dbReference>
<dbReference type="PANTHER" id="PTHR43737">
    <property type="entry name" value="BLL7424 PROTEIN"/>
    <property type="match status" value="1"/>
</dbReference>
<name>C8RX11_9RHOB</name>
<dbReference type="InterPro" id="IPR010869">
    <property type="entry name" value="DUF1501"/>
</dbReference>
<organism evidence="2 3">
    <name type="scientific">Rhodobacter ferrooxidans</name>
    <dbReference type="NCBI Taxonomy" id="371731"/>
    <lineage>
        <taxon>Bacteria</taxon>
        <taxon>Pseudomonadati</taxon>
        <taxon>Pseudomonadota</taxon>
        <taxon>Alphaproteobacteria</taxon>
        <taxon>Rhodobacterales</taxon>
        <taxon>Rhodobacter group</taxon>
        <taxon>Rhodobacter</taxon>
    </lineage>
</organism>
<dbReference type="RefSeq" id="WP_008027410.1">
    <property type="nucleotide sequence ID" value="NZ_ACYY01000002.1"/>
</dbReference>
<dbReference type="PANTHER" id="PTHR43737:SF1">
    <property type="entry name" value="DUF1501 DOMAIN-CONTAINING PROTEIN"/>
    <property type="match status" value="1"/>
</dbReference>
<sequence length="385" mass="40220">MGDLLLSRRSFLIGCSLAASPLLTPVSFAAAPGENRLVVMVLRGGMDGLDVVRPLGDSDYAALRPTLLTDSASLDLDGFFGLNPGAAGLMPLWQAGELGFAHAVATPYRQQRSHFVGQDLLESGALAADAPVDGGWLNRAVGRIRGAAPDMAVAVGREPMLILEGDAPARQWLPVADSTLSGQGTALLGCLHAADPDFAEAYLKAVALRAESEAQRISNADAKRDQLGAYVAARLNAEARIAAFSFGGWDTHNKQGPGIARRLGDLADTILALKAGLGANWATTLVLAVTEFGRSARENGSAGTDHGTGGASLLAGGALRGKRVLGQWPGLNESALYARRDLMPTTDLRAYAGWALHDLFGLATSDIEGHVFPALDMGPNPQLLR</sequence>
<comment type="caution">
    <text evidence="2">The sequence shown here is derived from an EMBL/GenBank/DDBJ whole genome shotgun (WGS) entry which is preliminary data.</text>
</comment>
<dbReference type="eggNOG" id="COG4102">
    <property type="taxonomic scope" value="Bacteria"/>
</dbReference>
<dbReference type="PROSITE" id="PS51318">
    <property type="entry name" value="TAT"/>
    <property type="match status" value="1"/>
</dbReference>
<evidence type="ECO:0008006" key="4">
    <source>
        <dbReference type="Google" id="ProtNLM"/>
    </source>
</evidence>
<reference evidence="2 3" key="1">
    <citation type="submission" date="2009-08" db="EMBL/GenBank/DDBJ databases">
        <title>The draft genome of Rhodobacter sp. SW2.</title>
        <authorList>
            <consortium name="US DOE Joint Genome Institute (JGI-PGF)"/>
            <person name="Lucas S."/>
            <person name="Copeland A."/>
            <person name="Lapidus A."/>
            <person name="Glavina del Rio T."/>
            <person name="Tice H."/>
            <person name="Bruce D."/>
            <person name="Goodwin L."/>
            <person name="Pitluck S."/>
            <person name="Larimer F."/>
            <person name="Land M.L."/>
            <person name="Hauser L."/>
            <person name="Emerson D."/>
        </authorList>
    </citation>
    <scope>NUCLEOTIDE SEQUENCE [LARGE SCALE GENOMIC DNA]</scope>
    <source>
        <strain evidence="2 3">SW2</strain>
    </source>
</reference>
<dbReference type="AlphaFoldDB" id="C8RX11"/>
<evidence type="ECO:0000313" key="2">
    <source>
        <dbReference type="EMBL" id="EEW26536.1"/>
    </source>
</evidence>
<accession>C8RX11</accession>
<dbReference type="Proteomes" id="UP000010121">
    <property type="component" value="Unassembled WGS sequence"/>
</dbReference>
<feature type="chain" id="PRO_5002991306" description="Twin-arginine translocation pathway signal" evidence="1">
    <location>
        <begin position="30"/>
        <end position="385"/>
    </location>
</feature>
<dbReference type="STRING" id="371731.Rsw2DRAFT_0339"/>
<feature type="signal peptide" evidence="1">
    <location>
        <begin position="1"/>
        <end position="29"/>
    </location>
</feature>
<dbReference type="InterPro" id="IPR006311">
    <property type="entry name" value="TAT_signal"/>
</dbReference>
<evidence type="ECO:0000256" key="1">
    <source>
        <dbReference type="SAM" id="SignalP"/>
    </source>
</evidence>
<gene>
    <name evidence="2" type="ORF">Rsw2DRAFT_0339</name>
</gene>
<keyword evidence="1" id="KW-0732">Signal</keyword>
<dbReference type="Pfam" id="PF07394">
    <property type="entry name" value="DUF1501"/>
    <property type="match status" value="1"/>
</dbReference>
<evidence type="ECO:0000313" key="3">
    <source>
        <dbReference type="Proteomes" id="UP000010121"/>
    </source>
</evidence>
<dbReference type="OrthoDB" id="9779968at2"/>
<proteinExistence type="predicted"/>
<keyword evidence="3" id="KW-1185">Reference proteome</keyword>
<protein>
    <recommendedName>
        <fullName evidence="4">Twin-arginine translocation pathway signal</fullName>
    </recommendedName>
</protein>